<sequence length="228" mass="24828">MDMACGTGEIAIPLHGEFSRVLASDIEPGMIEVGRDKAAAVGASNIEWRVGRAEDVVVSAADDVRLVTLGNAFHWVDRVAVAGRALEWLEPGGCIAILGSSTPWSGSEPWQAVVVECLEHWATAVAEVSPAAPGGSGDAAAQRVTHDEVLRDVGFGEVAQYEFPTPHTWTVDELLGFLWSTSRTGRLRQHPAIARRFEADLRDRLRVYDESGQLRESVAHYYILGRRP</sequence>
<evidence type="ECO:0000313" key="5">
    <source>
        <dbReference type="Proteomes" id="UP000255467"/>
    </source>
</evidence>
<keyword evidence="1 4" id="KW-0489">Methyltransferase</keyword>
<dbReference type="GO" id="GO:0008168">
    <property type="term" value="F:methyltransferase activity"/>
    <property type="evidence" value="ECO:0007669"/>
    <property type="project" value="UniProtKB-KW"/>
</dbReference>
<evidence type="ECO:0000256" key="1">
    <source>
        <dbReference type="ARBA" id="ARBA00022603"/>
    </source>
</evidence>
<proteinExistence type="predicted"/>
<dbReference type="RefSeq" id="WP_157533838.1">
    <property type="nucleotide sequence ID" value="NZ_UGRY01000008.1"/>
</dbReference>
<keyword evidence="4" id="KW-0830">Ubiquinone</keyword>
<dbReference type="InterPro" id="IPR041698">
    <property type="entry name" value="Methyltransf_25"/>
</dbReference>
<gene>
    <name evidence="4" type="ORF">NCTC1934_06955</name>
</gene>
<organism evidence="4 5">
    <name type="scientific">Nocardia otitidiscaviarum</name>
    <dbReference type="NCBI Taxonomy" id="1823"/>
    <lineage>
        <taxon>Bacteria</taxon>
        <taxon>Bacillati</taxon>
        <taxon>Actinomycetota</taxon>
        <taxon>Actinomycetes</taxon>
        <taxon>Mycobacteriales</taxon>
        <taxon>Nocardiaceae</taxon>
        <taxon>Nocardia</taxon>
    </lineage>
</organism>
<dbReference type="SUPFAM" id="SSF53335">
    <property type="entry name" value="S-adenosyl-L-methionine-dependent methyltransferases"/>
    <property type="match status" value="1"/>
</dbReference>
<name>A0A379JMZ7_9NOCA</name>
<dbReference type="InterPro" id="IPR051052">
    <property type="entry name" value="Diverse_substrate_MTase"/>
</dbReference>
<dbReference type="Gene3D" id="3.40.50.150">
    <property type="entry name" value="Vaccinia Virus protein VP39"/>
    <property type="match status" value="1"/>
</dbReference>
<dbReference type="AlphaFoldDB" id="A0A379JMZ7"/>
<keyword evidence="5" id="KW-1185">Reference proteome</keyword>
<protein>
    <submittedName>
        <fullName evidence="4">Ubiquinone/menaquinone biosynthesis methyltransferase</fullName>
    </submittedName>
</protein>
<keyword evidence="2 4" id="KW-0808">Transferase</keyword>
<dbReference type="Proteomes" id="UP000255467">
    <property type="component" value="Unassembled WGS sequence"/>
</dbReference>
<evidence type="ECO:0000259" key="3">
    <source>
        <dbReference type="Pfam" id="PF13649"/>
    </source>
</evidence>
<evidence type="ECO:0000256" key="2">
    <source>
        <dbReference type="ARBA" id="ARBA00022679"/>
    </source>
</evidence>
<feature type="domain" description="Methyltransferase" evidence="3">
    <location>
        <begin position="1"/>
        <end position="93"/>
    </location>
</feature>
<dbReference type="PANTHER" id="PTHR44942">
    <property type="entry name" value="METHYLTRANSF_11 DOMAIN-CONTAINING PROTEIN"/>
    <property type="match status" value="1"/>
</dbReference>
<dbReference type="EMBL" id="UGRY01000008">
    <property type="protein sequence ID" value="SUD49601.1"/>
    <property type="molecule type" value="Genomic_DNA"/>
</dbReference>
<dbReference type="InterPro" id="IPR029063">
    <property type="entry name" value="SAM-dependent_MTases_sf"/>
</dbReference>
<dbReference type="CDD" id="cd02440">
    <property type="entry name" value="AdoMet_MTases"/>
    <property type="match status" value="1"/>
</dbReference>
<dbReference type="GO" id="GO:0032259">
    <property type="term" value="P:methylation"/>
    <property type="evidence" value="ECO:0007669"/>
    <property type="project" value="UniProtKB-KW"/>
</dbReference>
<dbReference type="Pfam" id="PF13649">
    <property type="entry name" value="Methyltransf_25"/>
    <property type="match status" value="1"/>
</dbReference>
<accession>A0A379JMZ7</accession>
<dbReference type="PANTHER" id="PTHR44942:SF4">
    <property type="entry name" value="METHYLTRANSFERASE TYPE 11 DOMAIN-CONTAINING PROTEIN"/>
    <property type="match status" value="1"/>
</dbReference>
<evidence type="ECO:0000313" key="4">
    <source>
        <dbReference type="EMBL" id="SUD49601.1"/>
    </source>
</evidence>
<reference evidence="4 5" key="1">
    <citation type="submission" date="2018-06" db="EMBL/GenBank/DDBJ databases">
        <authorList>
            <consortium name="Pathogen Informatics"/>
            <person name="Doyle S."/>
        </authorList>
    </citation>
    <scope>NUCLEOTIDE SEQUENCE [LARGE SCALE GENOMIC DNA]</scope>
    <source>
        <strain evidence="4 5">NCTC1934</strain>
    </source>
</reference>